<keyword evidence="8" id="KW-1185">Reference proteome</keyword>
<keyword evidence="2 4" id="KW-0863">Zinc-finger</keyword>
<keyword evidence="1 4" id="KW-0479">Metal-binding</keyword>
<dbReference type="InterPro" id="IPR053242">
    <property type="entry name" value="PAM2-like_domain"/>
</dbReference>
<name>A0AAJ8K2F5_9TREE</name>
<dbReference type="EMBL" id="CP144541">
    <property type="protein sequence ID" value="WVW79552.1"/>
    <property type="molecule type" value="Genomic_DNA"/>
</dbReference>
<dbReference type="PANTHER" id="PTHR46651:SF1">
    <property type="entry name" value="SMALL MUTS RELATED FAMILY PROTEIN"/>
    <property type="match status" value="1"/>
</dbReference>
<evidence type="ECO:0000256" key="2">
    <source>
        <dbReference type="ARBA" id="ARBA00022771"/>
    </source>
</evidence>
<evidence type="ECO:0000313" key="8">
    <source>
        <dbReference type="Proteomes" id="UP000092730"/>
    </source>
</evidence>
<organism evidence="7 8">
    <name type="scientific">Kwoniella bestiolae CBS 10118</name>
    <dbReference type="NCBI Taxonomy" id="1296100"/>
    <lineage>
        <taxon>Eukaryota</taxon>
        <taxon>Fungi</taxon>
        <taxon>Dikarya</taxon>
        <taxon>Basidiomycota</taxon>
        <taxon>Agaricomycotina</taxon>
        <taxon>Tremellomycetes</taxon>
        <taxon>Tremellales</taxon>
        <taxon>Cryptococcaceae</taxon>
        <taxon>Kwoniella</taxon>
    </lineage>
</organism>
<feature type="zinc finger region" description="C3H1-type" evidence="4">
    <location>
        <begin position="615"/>
        <end position="638"/>
    </location>
</feature>
<feature type="compositionally biased region" description="Polar residues" evidence="5">
    <location>
        <begin position="107"/>
        <end position="120"/>
    </location>
</feature>
<feature type="zinc finger region" description="C3H1-type" evidence="4">
    <location>
        <begin position="639"/>
        <end position="666"/>
    </location>
</feature>
<sequence>MAEDTTSPPQATPVLGGGGGQGVFPTPTPTTTTTNSSGSSTPITYDDTTLRSPSPRKPSNINFLGLGVPPQPPSTSPAPTPSLTVTTYPHLAHYIFGLLQNVNISPTKHTTSSSTGQHPLSVSSSGESDEESPSPPLTTPSTTSVSSFEGNNTTLQTPKRQAGSRSEIVGRVSGVERDNLVKKIVELLDNEEEEKVKDVLKPFMGDLAKDEILMDQVCLDCMHRRKDDVDQVPYAPHFTPTRARASPNPAAAHPLRPFTPTRVPSFRNRTPLGRPHSPSPALAQVAPPAVSANPAAPASSSGHSASSGSPVISPRMLNAKAATFSPTARVASTGSTSSNPAASTGTGSTPFLPSDPWKDLTSDNPPRSASPFGAIGPTSMSRTNSSIAIAAPLFSDRSSPFHSPMGTPNRTTIKMPDVFNSPSGVHTPTFSRTSSYKGVIPDDDDDDEFSPFGKGLPKLHHQDPTSYLNTEAKPFQPFGSNDGYSESSFDSSANQGEVMGDEEFAGSSMTPLDVLCSVFTSVPRSELEDALHRSGYDFESAMGYLVSQHTHPRSGASTPQRVSSPRPLLGVGNRGGVGSVMGHHAPERGYFQQGGRSFRGDLSPGFGMGARSPGGNAGKMCRYFLAGECRRSDCRFSHDIDRALCRFWLRGHCAKGPNCEFLHQLPNNLDPNALSSAMSHVELSSDGYAQQSHTPADEFPDLLAARIGRGSRFDPSRNRFANAVKRATPAPPPTFQVSGMRQSPLLAHAQVSSSPNISPSLVVALPKPSSRIKLRPPALLPTLKTGSSTNEQYMSTRSTAIRLGHARNACLARAADAFRRGDGAAAKRFSREGKALNQRMLNESSEAAQVLVRERRLEAQRAIRERDPSWSDDPTDRSERGKECAGGLGVIMGTASRSVGGEHLSSAERVEALLDLHTLHGGEGQEIAGQFLAELERENFRGLAYIVIGEEKHVGSQDPLRGASKIRLGVSIKQVLGEWGYAWNENGGVICVDPCRF</sequence>
<dbReference type="PANTHER" id="PTHR46651">
    <property type="entry name" value="POLYADENYLATE-BINDING PROTEIN-INTERACTING PROTEIN 7"/>
    <property type="match status" value="1"/>
</dbReference>
<feature type="domain" description="C3H1-type" evidence="6">
    <location>
        <begin position="615"/>
        <end position="638"/>
    </location>
</feature>
<feature type="region of interest" description="Disordered" evidence="5">
    <location>
        <begin position="238"/>
        <end position="312"/>
    </location>
</feature>
<protein>
    <recommendedName>
        <fullName evidence="6">C3H1-type domain-containing protein</fullName>
    </recommendedName>
</protein>
<feature type="region of interest" description="Disordered" evidence="5">
    <location>
        <begin position="327"/>
        <end position="381"/>
    </location>
</feature>
<reference evidence="7" key="1">
    <citation type="submission" date="2013-07" db="EMBL/GenBank/DDBJ databases">
        <authorList>
            <consortium name="The Broad Institute Genome Sequencing Platform"/>
            <person name="Cuomo C."/>
            <person name="Litvintseva A."/>
            <person name="Chen Y."/>
            <person name="Heitman J."/>
            <person name="Sun S."/>
            <person name="Springer D."/>
            <person name="Dromer F."/>
            <person name="Young S.K."/>
            <person name="Zeng Q."/>
            <person name="Gargeya S."/>
            <person name="Fitzgerald M."/>
            <person name="Abouelleil A."/>
            <person name="Alvarado L."/>
            <person name="Berlin A.M."/>
            <person name="Chapman S.B."/>
            <person name="Dewar J."/>
            <person name="Goldberg J."/>
            <person name="Griggs A."/>
            <person name="Gujja S."/>
            <person name="Hansen M."/>
            <person name="Howarth C."/>
            <person name="Imamovic A."/>
            <person name="Larimer J."/>
            <person name="McCowan C."/>
            <person name="Murphy C."/>
            <person name="Pearson M."/>
            <person name="Priest M."/>
            <person name="Roberts A."/>
            <person name="Saif S."/>
            <person name="Shea T."/>
            <person name="Sykes S."/>
            <person name="Wortman J."/>
            <person name="Nusbaum C."/>
            <person name="Birren B."/>
        </authorList>
    </citation>
    <scope>NUCLEOTIDE SEQUENCE</scope>
    <source>
        <strain evidence="7">CBS 10118</strain>
    </source>
</reference>
<dbReference type="Pfam" id="PF08590">
    <property type="entry name" value="DUF1771"/>
    <property type="match status" value="1"/>
</dbReference>
<dbReference type="InterPro" id="IPR013899">
    <property type="entry name" value="DUF1771"/>
</dbReference>
<feature type="compositionally biased region" description="Low complexity" evidence="5">
    <location>
        <begin position="283"/>
        <end position="312"/>
    </location>
</feature>
<feature type="region of interest" description="Disordered" evidence="5">
    <location>
        <begin position="453"/>
        <end position="495"/>
    </location>
</feature>
<dbReference type="GeneID" id="30204604"/>
<proteinExistence type="predicted"/>
<feature type="compositionally biased region" description="Low complexity" evidence="5">
    <location>
        <begin position="139"/>
        <end position="149"/>
    </location>
</feature>
<evidence type="ECO:0000256" key="3">
    <source>
        <dbReference type="ARBA" id="ARBA00022833"/>
    </source>
</evidence>
<dbReference type="InterPro" id="IPR036063">
    <property type="entry name" value="Smr_dom_sf"/>
</dbReference>
<evidence type="ECO:0000256" key="5">
    <source>
        <dbReference type="SAM" id="MobiDB-lite"/>
    </source>
</evidence>
<dbReference type="Gene3D" id="4.10.1000.10">
    <property type="entry name" value="Zinc finger, CCCH-type"/>
    <property type="match status" value="1"/>
</dbReference>
<reference evidence="7" key="2">
    <citation type="submission" date="2024-02" db="EMBL/GenBank/DDBJ databases">
        <title>Comparative genomics of Cryptococcus and Kwoniella reveals pathogenesis evolution and contrasting modes of karyotype evolution via chromosome fusion or intercentromeric recombination.</title>
        <authorList>
            <person name="Coelho M.A."/>
            <person name="David-Palma M."/>
            <person name="Shea T."/>
            <person name="Bowers K."/>
            <person name="McGinley-Smith S."/>
            <person name="Mohammad A.W."/>
            <person name="Gnirke A."/>
            <person name="Yurkov A.M."/>
            <person name="Nowrousian M."/>
            <person name="Sun S."/>
            <person name="Cuomo C.A."/>
            <person name="Heitman J."/>
        </authorList>
    </citation>
    <scope>NUCLEOTIDE SEQUENCE</scope>
    <source>
        <strain evidence="7">CBS 10118</strain>
    </source>
</reference>
<accession>A0AAJ8K2F5</accession>
<dbReference type="GO" id="GO:0008270">
    <property type="term" value="F:zinc ion binding"/>
    <property type="evidence" value="ECO:0007669"/>
    <property type="project" value="UniProtKB-KW"/>
</dbReference>
<dbReference type="SMART" id="SM01162">
    <property type="entry name" value="DUF1771"/>
    <property type="match status" value="1"/>
</dbReference>
<dbReference type="InterPro" id="IPR000571">
    <property type="entry name" value="Znf_CCCH"/>
</dbReference>
<dbReference type="CDD" id="cd14279">
    <property type="entry name" value="CUE"/>
    <property type="match status" value="1"/>
</dbReference>
<feature type="compositionally biased region" description="Polar residues" evidence="5">
    <location>
        <begin position="150"/>
        <end position="159"/>
    </location>
</feature>
<feature type="compositionally biased region" description="Polar residues" evidence="5">
    <location>
        <begin position="327"/>
        <end position="351"/>
    </location>
</feature>
<feature type="compositionally biased region" description="Polar residues" evidence="5">
    <location>
        <begin position="46"/>
        <end position="62"/>
    </location>
</feature>
<evidence type="ECO:0000256" key="1">
    <source>
        <dbReference type="ARBA" id="ARBA00022723"/>
    </source>
</evidence>
<gene>
    <name evidence="7" type="ORF">I302_101521</name>
</gene>
<feature type="compositionally biased region" description="Polar residues" evidence="5">
    <location>
        <begin position="478"/>
        <end position="495"/>
    </location>
</feature>
<dbReference type="Pfam" id="PF14608">
    <property type="entry name" value="zf-CCCH_2"/>
    <property type="match status" value="1"/>
</dbReference>
<dbReference type="Proteomes" id="UP000092730">
    <property type="component" value="Chromosome 1"/>
</dbReference>
<feature type="domain" description="C3H1-type" evidence="6">
    <location>
        <begin position="639"/>
        <end position="666"/>
    </location>
</feature>
<dbReference type="KEGG" id="kbi:30204604"/>
<feature type="region of interest" description="Disordered" evidence="5">
    <location>
        <begin position="107"/>
        <end position="170"/>
    </location>
</feature>
<feature type="region of interest" description="Disordered" evidence="5">
    <location>
        <begin position="1"/>
        <end position="83"/>
    </location>
</feature>
<dbReference type="Gene3D" id="3.30.1370.110">
    <property type="match status" value="1"/>
</dbReference>
<evidence type="ECO:0000313" key="7">
    <source>
        <dbReference type="EMBL" id="WVW79552.1"/>
    </source>
</evidence>
<evidence type="ECO:0000259" key="6">
    <source>
        <dbReference type="PROSITE" id="PS50103"/>
    </source>
</evidence>
<dbReference type="RefSeq" id="XP_065725375.1">
    <property type="nucleotide sequence ID" value="XM_065869303.1"/>
</dbReference>
<dbReference type="PROSITE" id="PS50103">
    <property type="entry name" value="ZF_C3H1"/>
    <property type="match status" value="2"/>
</dbReference>
<dbReference type="Pfam" id="PF00642">
    <property type="entry name" value="zf-CCCH"/>
    <property type="match status" value="1"/>
</dbReference>
<keyword evidence="3 4" id="KW-0862">Zinc</keyword>
<dbReference type="SMART" id="SM00356">
    <property type="entry name" value="ZnF_C3H1"/>
    <property type="match status" value="2"/>
</dbReference>
<feature type="compositionally biased region" description="Pro residues" evidence="5">
    <location>
        <begin position="69"/>
        <end position="80"/>
    </location>
</feature>
<dbReference type="AlphaFoldDB" id="A0AAJ8K2F5"/>
<dbReference type="InterPro" id="IPR036855">
    <property type="entry name" value="Znf_CCCH_sf"/>
</dbReference>
<evidence type="ECO:0000256" key="4">
    <source>
        <dbReference type="PROSITE-ProRule" id="PRU00723"/>
    </source>
</evidence>
<feature type="compositionally biased region" description="Low complexity" evidence="5">
    <location>
        <begin position="23"/>
        <end position="44"/>
    </location>
</feature>
<dbReference type="SUPFAM" id="SSF90229">
    <property type="entry name" value="CCCH zinc finger"/>
    <property type="match status" value="1"/>
</dbReference>
<feature type="region of interest" description="Disordered" evidence="5">
    <location>
        <begin position="863"/>
        <end position="883"/>
    </location>
</feature>